<dbReference type="AlphaFoldDB" id="A0A1F6TA94"/>
<keyword evidence="3 5" id="KW-0697">Rotamase</keyword>
<sequence length="146" mass="15391">MTKSVIQPGSRVRLSFSLSLADGTLVDSATPEAPMAITIGSGELFEALEDFLLGLSAGERRRFEISAEQAFGPAREDVHMLPRSAFPPELAVEAGQVIGFAMPSGQETPGLVVAVGETEVTVDFSHPLSGHDLVFEVEILAVEPAA</sequence>
<gene>
    <name evidence="8" type="ORF">A2150_00020</name>
</gene>
<dbReference type="STRING" id="1817758.A2150_00020"/>
<evidence type="ECO:0000256" key="4">
    <source>
        <dbReference type="ARBA" id="ARBA00023235"/>
    </source>
</evidence>
<comment type="similarity">
    <text evidence="2 6">Belongs to the FKBP-type PPIase family.</text>
</comment>
<keyword evidence="4 5" id="KW-0413">Isomerase</keyword>
<dbReference type="Pfam" id="PF00254">
    <property type="entry name" value="FKBP_C"/>
    <property type="match status" value="1"/>
</dbReference>
<dbReference type="PANTHER" id="PTHR47861">
    <property type="entry name" value="FKBP-TYPE PEPTIDYL-PROLYL CIS-TRANS ISOMERASE SLYD"/>
    <property type="match status" value="1"/>
</dbReference>
<dbReference type="SUPFAM" id="SSF54534">
    <property type="entry name" value="FKBP-like"/>
    <property type="match status" value="1"/>
</dbReference>
<accession>A0A1F6TA94</accession>
<evidence type="ECO:0000256" key="2">
    <source>
        <dbReference type="ARBA" id="ARBA00006577"/>
    </source>
</evidence>
<dbReference type="PROSITE" id="PS50059">
    <property type="entry name" value="FKBP_PPIASE"/>
    <property type="match status" value="1"/>
</dbReference>
<dbReference type="Gene3D" id="3.10.50.40">
    <property type="match status" value="1"/>
</dbReference>
<evidence type="ECO:0000256" key="1">
    <source>
        <dbReference type="ARBA" id="ARBA00000971"/>
    </source>
</evidence>
<dbReference type="EC" id="5.2.1.8" evidence="6"/>
<dbReference type="Gene3D" id="2.40.10.330">
    <property type="match status" value="1"/>
</dbReference>
<organism evidence="8 9">
    <name type="scientific">Candidatus Muproteobacteria bacterium RBG_16_64_11</name>
    <dbReference type="NCBI Taxonomy" id="1817758"/>
    <lineage>
        <taxon>Bacteria</taxon>
        <taxon>Pseudomonadati</taxon>
        <taxon>Pseudomonadota</taxon>
        <taxon>Candidatus Muproteobacteria</taxon>
    </lineage>
</organism>
<evidence type="ECO:0000256" key="6">
    <source>
        <dbReference type="RuleBase" id="RU003915"/>
    </source>
</evidence>
<dbReference type="InterPro" id="IPR048261">
    <property type="entry name" value="SlpA/SlyD-like_ins_sf"/>
</dbReference>
<dbReference type="Proteomes" id="UP000177925">
    <property type="component" value="Unassembled WGS sequence"/>
</dbReference>
<evidence type="ECO:0000313" key="8">
    <source>
        <dbReference type="EMBL" id="OGI42040.1"/>
    </source>
</evidence>
<evidence type="ECO:0000256" key="5">
    <source>
        <dbReference type="PROSITE-ProRule" id="PRU00277"/>
    </source>
</evidence>
<dbReference type="InterPro" id="IPR001179">
    <property type="entry name" value="PPIase_FKBP_dom"/>
</dbReference>
<name>A0A1F6TA94_9PROT</name>
<comment type="catalytic activity">
    <reaction evidence="1 5 6">
        <text>[protein]-peptidylproline (omega=180) = [protein]-peptidylproline (omega=0)</text>
        <dbReference type="Rhea" id="RHEA:16237"/>
        <dbReference type="Rhea" id="RHEA-COMP:10747"/>
        <dbReference type="Rhea" id="RHEA-COMP:10748"/>
        <dbReference type="ChEBI" id="CHEBI:83833"/>
        <dbReference type="ChEBI" id="CHEBI:83834"/>
        <dbReference type="EC" id="5.2.1.8"/>
    </reaction>
</comment>
<reference evidence="8 9" key="1">
    <citation type="journal article" date="2016" name="Nat. Commun.">
        <title>Thousands of microbial genomes shed light on interconnected biogeochemical processes in an aquifer system.</title>
        <authorList>
            <person name="Anantharaman K."/>
            <person name="Brown C.T."/>
            <person name="Hug L.A."/>
            <person name="Sharon I."/>
            <person name="Castelle C.J."/>
            <person name="Probst A.J."/>
            <person name="Thomas B.C."/>
            <person name="Singh A."/>
            <person name="Wilkins M.J."/>
            <person name="Karaoz U."/>
            <person name="Brodie E.L."/>
            <person name="Williams K.H."/>
            <person name="Hubbard S.S."/>
            <person name="Banfield J.F."/>
        </authorList>
    </citation>
    <scope>NUCLEOTIDE SEQUENCE [LARGE SCALE GENOMIC DNA]</scope>
</reference>
<proteinExistence type="inferred from homology"/>
<protein>
    <recommendedName>
        <fullName evidence="6">Peptidyl-prolyl cis-trans isomerase</fullName>
        <ecNumber evidence="6">5.2.1.8</ecNumber>
    </recommendedName>
</protein>
<evidence type="ECO:0000256" key="3">
    <source>
        <dbReference type="ARBA" id="ARBA00023110"/>
    </source>
</evidence>
<evidence type="ECO:0000259" key="7">
    <source>
        <dbReference type="PROSITE" id="PS50059"/>
    </source>
</evidence>
<dbReference type="EMBL" id="MFSS01000101">
    <property type="protein sequence ID" value="OGI42040.1"/>
    <property type="molecule type" value="Genomic_DNA"/>
</dbReference>
<comment type="caution">
    <text evidence="8">The sequence shown here is derived from an EMBL/GenBank/DDBJ whole genome shotgun (WGS) entry which is preliminary data.</text>
</comment>
<evidence type="ECO:0000313" key="9">
    <source>
        <dbReference type="Proteomes" id="UP000177925"/>
    </source>
</evidence>
<dbReference type="InterPro" id="IPR046357">
    <property type="entry name" value="PPIase_dom_sf"/>
</dbReference>
<feature type="domain" description="PPIase FKBP-type" evidence="7">
    <location>
        <begin position="9"/>
        <end position="85"/>
    </location>
</feature>
<dbReference type="GO" id="GO:0003755">
    <property type="term" value="F:peptidyl-prolyl cis-trans isomerase activity"/>
    <property type="evidence" value="ECO:0007669"/>
    <property type="project" value="UniProtKB-UniRule"/>
</dbReference>
<dbReference type="PANTHER" id="PTHR47861:SF4">
    <property type="entry name" value="FKBP-TYPE 16 KDA PEPTIDYL-PROLYL CIS-TRANS ISOMERASE"/>
    <property type="match status" value="1"/>
</dbReference>